<dbReference type="RefSeq" id="WP_238341312.1">
    <property type="nucleotide sequence ID" value="NZ_BAAARR010000016.1"/>
</dbReference>
<dbReference type="InterPro" id="IPR023214">
    <property type="entry name" value="HAD_sf"/>
</dbReference>
<reference evidence="1 2" key="1">
    <citation type="submission" date="2020-07" db="EMBL/GenBank/DDBJ databases">
        <title>Sequencing the genomes of 1000 actinobacteria strains.</title>
        <authorList>
            <person name="Klenk H.-P."/>
        </authorList>
    </citation>
    <scope>NUCLEOTIDE SEQUENCE [LARGE SCALE GENOMIC DNA]</scope>
    <source>
        <strain evidence="1 2">DSM 18448</strain>
    </source>
</reference>
<evidence type="ECO:0000313" key="1">
    <source>
        <dbReference type="EMBL" id="NYH90454.1"/>
    </source>
</evidence>
<comment type="caution">
    <text evidence="1">The sequence shown here is derived from an EMBL/GenBank/DDBJ whole genome shotgun (WGS) entry which is preliminary data.</text>
</comment>
<accession>A0A852ZC15</accession>
<dbReference type="Gene3D" id="1.10.150.240">
    <property type="entry name" value="Putative phosphatase, domain 2"/>
    <property type="match status" value="1"/>
</dbReference>
<sequence length="277" mass="28942">MTSEPTVLRLDRIGAVVFEVDVVVPDTARAHAAAWKRCLDAFLRRHGRMVGVAFAPFDVREDYLRHFAGRPRIAGLRGFLADRGIDLPDNGAENSVSSLADCEMRSFLTEIARYGVPPNPVAVRLLYELRARGARTAAVCTGGHCAEIVAAAQVRRLFDAVLDSARAGADQGAADGGRAVPARVFRGGTEVFAAAARQLAIPPAQAGLLVASADGERAGRRAGFGTVLAVAGPNGSAASVHSATPAVAGDPGSAIPAADLAQVRVFGRRREPFGIDL</sequence>
<proteinExistence type="predicted"/>
<protein>
    <submittedName>
        <fullName evidence="1">Beta-phosphoglucomutase-like phosphatase (HAD superfamily)</fullName>
    </submittedName>
</protein>
<gene>
    <name evidence="1" type="ORF">F4554_003092</name>
</gene>
<keyword evidence="2" id="KW-1185">Reference proteome</keyword>
<dbReference type="EMBL" id="JACBZH010000001">
    <property type="protein sequence ID" value="NYH90454.1"/>
    <property type="molecule type" value="Genomic_DNA"/>
</dbReference>
<evidence type="ECO:0000313" key="2">
    <source>
        <dbReference type="Proteomes" id="UP000579605"/>
    </source>
</evidence>
<dbReference type="Gene3D" id="3.40.50.1000">
    <property type="entry name" value="HAD superfamily/HAD-like"/>
    <property type="match status" value="1"/>
</dbReference>
<name>A0A852ZC15_9ACTN</name>
<dbReference type="InterPro" id="IPR023198">
    <property type="entry name" value="PGP-like_dom2"/>
</dbReference>
<dbReference type="InterPro" id="IPR036412">
    <property type="entry name" value="HAD-like_sf"/>
</dbReference>
<dbReference type="AlphaFoldDB" id="A0A852ZC15"/>
<organism evidence="1 2">
    <name type="scientific">Actinopolymorpha rutila</name>
    <dbReference type="NCBI Taxonomy" id="446787"/>
    <lineage>
        <taxon>Bacteria</taxon>
        <taxon>Bacillati</taxon>
        <taxon>Actinomycetota</taxon>
        <taxon>Actinomycetes</taxon>
        <taxon>Propionibacteriales</taxon>
        <taxon>Actinopolymorphaceae</taxon>
        <taxon>Actinopolymorpha</taxon>
    </lineage>
</organism>
<dbReference type="SUPFAM" id="SSF56784">
    <property type="entry name" value="HAD-like"/>
    <property type="match status" value="1"/>
</dbReference>
<dbReference type="Proteomes" id="UP000579605">
    <property type="component" value="Unassembled WGS sequence"/>
</dbReference>